<organism evidence="2 3">
    <name type="scientific">Aeromicrobium alkaliterrae</name>
    <dbReference type="NCBI Taxonomy" id="302168"/>
    <lineage>
        <taxon>Bacteria</taxon>
        <taxon>Bacillati</taxon>
        <taxon>Actinomycetota</taxon>
        <taxon>Actinomycetes</taxon>
        <taxon>Propionibacteriales</taxon>
        <taxon>Nocardioidaceae</taxon>
        <taxon>Aeromicrobium</taxon>
    </lineage>
</organism>
<name>A0ABN2K2P1_9ACTN</name>
<keyword evidence="3" id="KW-1185">Reference proteome</keyword>
<evidence type="ECO:0000313" key="3">
    <source>
        <dbReference type="Proteomes" id="UP001501057"/>
    </source>
</evidence>
<proteinExistence type="predicted"/>
<dbReference type="RefSeq" id="WP_344202914.1">
    <property type="nucleotide sequence ID" value="NZ_BAAAME010000005.1"/>
</dbReference>
<reference evidence="2 3" key="1">
    <citation type="journal article" date="2019" name="Int. J. Syst. Evol. Microbiol.">
        <title>The Global Catalogue of Microorganisms (GCM) 10K type strain sequencing project: providing services to taxonomists for standard genome sequencing and annotation.</title>
        <authorList>
            <consortium name="The Broad Institute Genomics Platform"/>
            <consortium name="The Broad Institute Genome Sequencing Center for Infectious Disease"/>
            <person name="Wu L."/>
            <person name="Ma J."/>
        </authorList>
    </citation>
    <scope>NUCLEOTIDE SEQUENCE [LARGE SCALE GENOMIC DNA]</scope>
    <source>
        <strain evidence="2 3">JCM 13518</strain>
    </source>
</reference>
<sequence>MSLPRPRRHPDAGMATAELAVITPLLVALGTLLLWVGSLAFAQVQLTDAAREAARMVARGDPVEVAEQLALDQSPPGAAVDVEQDDGLVVVTVSVRSTLPGEWFDRAVGRDLTAVAVAAAES</sequence>
<accession>A0ABN2K2P1</accession>
<evidence type="ECO:0000313" key="2">
    <source>
        <dbReference type="EMBL" id="GAA1747176.1"/>
    </source>
</evidence>
<evidence type="ECO:0000259" key="1">
    <source>
        <dbReference type="Pfam" id="PF07811"/>
    </source>
</evidence>
<dbReference type="Proteomes" id="UP001501057">
    <property type="component" value="Unassembled WGS sequence"/>
</dbReference>
<dbReference type="Pfam" id="PF07811">
    <property type="entry name" value="TadE"/>
    <property type="match status" value="1"/>
</dbReference>
<feature type="domain" description="TadE-like" evidence="1">
    <location>
        <begin position="13"/>
        <end position="55"/>
    </location>
</feature>
<dbReference type="InterPro" id="IPR049790">
    <property type="entry name" value="Rv3655c/TadE"/>
</dbReference>
<dbReference type="NCBIfam" id="NF041390">
    <property type="entry name" value="TadE_Rv3655c"/>
    <property type="match status" value="1"/>
</dbReference>
<dbReference type="EMBL" id="BAAAME010000005">
    <property type="protein sequence ID" value="GAA1747176.1"/>
    <property type="molecule type" value="Genomic_DNA"/>
</dbReference>
<protein>
    <submittedName>
        <fullName evidence="2">TadE family type IV pilus minor pilin</fullName>
    </submittedName>
</protein>
<comment type="caution">
    <text evidence="2">The sequence shown here is derived from an EMBL/GenBank/DDBJ whole genome shotgun (WGS) entry which is preliminary data.</text>
</comment>
<dbReference type="InterPro" id="IPR012495">
    <property type="entry name" value="TadE-like_dom"/>
</dbReference>
<gene>
    <name evidence="2" type="ORF">GCM10009710_29110</name>
</gene>